<dbReference type="STRING" id="412965.COSY_0645"/>
<sequence>MSIKVNHVQISDDDVFQEMQYQTDAINVKEVIFKAAQALVVQQLLLQAVGIKKNNPNEEEKINQLLSDNIVIPTASVEFCKRYYNNNKIKFLDKERGETLPFEMVKVYIKEYLQNQSTISGINEYIKMLAVDANIQGFDFKDPSVTNIKI</sequence>
<keyword evidence="2" id="KW-1185">Reference proteome</keyword>
<protein>
    <submittedName>
        <fullName evidence="1">Uncharacterized protein</fullName>
    </submittedName>
</protein>
<reference evidence="2" key="1">
    <citation type="journal article" date="2007" name="Curr. Biol.">
        <title>Reduced genome of the thioautotrophic intracellular symbiont in a deep-sea clam, Calyptogena okutanii.</title>
        <authorList>
            <person name="Kuwahara H."/>
            <person name="Yoshida T."/>
            <person name="Takaki Y."/>
            <person name="Shimamura S."/>
            <person name="Nishi S."/>
            <person name="Harada M."/>
            <person name="Matsuyama K."/>
            <person name="Takishita K."/>
            <person name="Kawato M."/>
            <person name="Uematsu K."/>
            <person name="Fujiwara Y."/>
            <person name="Sato T."/>
            <person name="Kato C."/>
            <person name="Kitagawa M."/>
            <person name="Kato I."/>
            <person name="Maruyama T."/>
        </authorList>
    </citation>
    <scope>NUCLEOTIDE SEQUENCE [LARGE SCALE GENOMIC DNA]</scope>
    <source>
        <strain evidence="2">HA</strain>
    </source>
</reference>
<dbReference type="AlphaFoldDB" id="A5CWA2"/>
<dbReference type="Proteomes" id="UP000000247">
    <property type="component" value="Chromosome"/>
</dbReference>
<evidence type="ECO:0000313" key="1">
    <source>
        <dbReference type="EMBL" id="BAF61758.1"/>
    </source>
</evidence>
<proteinExistence type="predicted"/>
<organism evidence="1 2">
    <name type="scientific">Vesicomyosocius okutanii subsp. Calyptogena okutanii (strain HA)</name>
    <dbReference type="NCBI Taxonomy" id="412965"/>
    <lineage>
        <taxon>Bacteria</taxon>
        <taxon>Pseudomonadati</taxon>
        <taxon>Pseudomonadota</taxon>
        <taxon>Gammaproteobacteria</taxon>
        <taxon>Candidatus Pseudothioglobaceae</taxon>
        <taxon>Candidatus Vesicomyidisocius</taxon>
    </lineage>
</organism>
<accession>A5CWA2</accession>
<gene>
    <name evidence="1" type="ordered locus">COSY_0645</name>
</gene>
<dbReference type="HOGENOM" id="CLU_1739739_0_0_6"/>
<dbReference type="KEGG" id="vok:COSY_0645"/>
<dbReference type="RefSeq" id="WP_011930028.1">
    <property type="nucleotide sequence ID" value="NC_009465.1"/>
</dbReference>
<dbReference type="EMBL" id="AP009247">
    <property type="protein sequence ID" value="BAF61758.1"/>
    <property type="molecule type" value="Genomic_DNA"/>
</dbReference>
<name>A5CWA2_VESOH</name>
<evidence type="ECO:0000313" key="2">
    <source>
        <dbReference type="Proteomes" id="UP000000247"/>
    </source>
</evidence>
<dbReference type="eggNOG" id="COG0760">
    <property type="taxonomic scope" value="Bacteria"/>
</dbReference>
<dbReference type="OrthoDB" id="9769613at2"/>